<proteinExistence type="predicted"/>
<dbReference type="InterPro" id="IPR006689">
    <property type="entry name" value="Small_GTPase_ARF/SAR"/>
</dbReference>
<evidence type="ECO:0008006" key="4">
    <source>
        <dbReference type="Google" id="ProtNLM"/>
    </source>
</evidence>
<dbReference type="Gene3D" id="3.40.50.300">
    <property type="entry name" value="P-loop containing nucleotide triphosphate hydrolases"/>
    <property type="match status" value="1"/>
</dbReference>
<organism evidence="3">
    <name type="scientific">marine sediment metagenome</name>
    <dbReference type="NCBI Taxonomy" id="412755"/>
    <lineage>
        <taxon>unclassified sequences</taxon>
        <taxon>metagenomes</taxon>
        <taxon>ecological metagenomes</taxon>
    </lineage>
</organism>
<sequence length="86" mass="10044">MEKLIKVIVAGLDNAGKTSILTALNKKYDFQKDIVSLTPTIRVEYQATEFLKNRIVFWDMGGQEKYRKLYQDKQDLYFSGTDLLIY</sequence>
<dbReference type="InterPro" id="IPR027417">
    <property type="entry name" value="P-loop_NTPase"/>
</dbReference>
<keyword evidence="1" id="KW-0547">Nucleotide-binding</keyword>
<dbReference type="EMBL" id="BART01006820">
    <property type="protein sequence ID" value="GAG70286.1"/>
    <property type="molecule type" value="Genomic_DNA"/>
</dbReference>
<keyword evidence="2" id="KW-0342">GTP-binding</keyword>
<evidence type="ECO:0000256" key="1">
    <source>
        <dbReference type="ARBA" id="ARBA00022741"/>
    </source>
</evidence>
<dbReference type="AlphaFoldDB" id="X1BE52"/>
<name>X1BE52_9ZZZZ</name>
<dbReference type="InterPro" id="IPR024156">
    <property type="entry name" value="Small_GTPase_ARF"/>
</dbReference>
<accession>X1BE52</accession>
<dbReference type="GO" id="GO:0005525">
    <property type="term" value="F:GTP binding"/>
    <property type="evidence" value="ECO:0007669"/>
    <property type="project" value="UniProtKB-KW"/>
</dbReference>
<feature type="non-terminal residue" evidence="3">
    <location>
        <position position="86"/>
    </location>
</feature>
<dbReference type="GO" id="GO:0003924">
    <property type="term" value="F:GTPase activity"/>
    <property type="evidence" value="ECO:0007669"/>
    <property type="project" value="InterPro"/>
</dbReference>
<dbReference type="PANTHER" id="PTHR11711">
    <property type="entry name" value="ADP RIBOSYLATION FACTOR-RELATED"/>
    <property type="match status" value="1"/>
</dbReference>
<reference evidence="3" key="1">
    <citation type="journal article" date="2014" name="Front. Microbiol.">
        <title>High frequency of phylogenetically diverse reductive dehalogenase-homologous genes in deep subseafloor sedimentary metagenomes.</title>
        <authorList>
            <person name="Kawai M."/>
            <person name="Futagami T."/>
            <person name="Toyoda A."/>
            <person name="Takaki Y."/>
            <person name="Nishi S."/>
            <person name="Hori S."/>
            <person name="Arai W."/>
            <person name="Tsubouchi T."/>
            <person name="Morono Y."/>
            <person name="Uchiyama I."/>
            <person name="Ito T."/>
            <person name="Fujiyama A."/>
            <person name="Inagaki F."/>
            <person name="Takami H."/>
        </authorList>
    </citation>
    <scope>NUCLEOTIDE SEQUENCE</scope>
    <source>
        <strain evidence="3">Expedition CK06-06</strain>
    </source>
</reference>
<evidence type="ECO:0000313" key="3">
    <source>
        <dbReference type="EMBL" id="GAG70286.1"/>
    </source>
</evidence>
<comment type="caution">
    <text evidence="3">The sequence shown here is derived from an EMBL/GenBank/DDBJ whole genome shotgun (WGS) entry which is preliminary data.</text>
</comment>
<protein>
    <recommendedName>
        <fullName evidence="4">G domain-containing protein</fullName>
    </recommendedName>
</protein>
<dbReference type="SUPFAM" id="SSF52540">
    <property type="entry name" value="P-loop containing nucleoside triphosphate hydrolases"/>
    <property type="match status" value="1"/>
</dbReference>
<dbReference type="Pfam" id="PF00025">
    <property type="entry name" value="Arf"/>
    <property type="match status" value="1"/>
</dbReference>
<gene>
    <name evidence="3" type="ORF">S01H4_15565</name>
</gene>
<evidence type="ECO:0000256" key="2">
    <source>
        <dbReference type="ARBA" id="ARBA00023134"/>
    </source>
</evidence>